<keyword evidence="3" id="KW-1185">Reference proteome</keyword>
<sequence>MLFQAPTQLFLCTSWFAVAVKSYHIDDSCTRAGIYQQVDDAMQSAFAMAQSGIAALATGNGMANVEANLNPARPPQLERLIKNVFAHDDIISGNTRRYKAPARDKYHMTLQNLKLYKVSRILGLVVTNMGQQTSTPGADDVTIYCDSSRLHLTEDGKSVTDADRNNLVMGSRKGDVYKCSQSNQGFAVAVTWGAPHDGDREWSAAIQLCKKTVENVKKGRFDNWGAFSRANPAALLNRVLTSTRIVPGFAQVDAFKLLDVTLLHEMTHARGAEGLNDVTVYTLISREIEAYRWLGITKLAKKLPYVEGERPTAPDNNSDSIAYFALGCHIMSDPTNPQEITDHGRLKRLSAAVQFP</sequence>
<feature type="chain" id="PRO_5026164819" description="Lysine-specific metallo-endopeptidase domain-containing protein" evidence="1">
    <location>
        <begin position="23"/>
        <end position="356"/>
    </location>
</feature>
<protein>
    <recommendedName>
        <fullName evidence="4">Lysine-specific metallo-endopeptidase domain-containing protein</fullName>
    </recommendedName>
</protein>
<evidence type="ECO:0000313" key="3">
    <source>
        <dbReference type="Proteomes" id="UP000799291"/>
    </source>
</evidence>
<gene>
    <name evidence="2" type="ORF">K458DRAFT_437717</name>
</gene>
<feature type="signal peptide" evidence="1">
    <location>
        <begin position="1"/>
        <end position="22"/>
    </location>
</feature>
<evidence type="ECO:0000256" key="1">
    <source>
        <dbReference type="SAM" id="SignalP"/>
    </source>
</evidence>
<reference evidence="2" key="1">
    <citation type="journal article" date="2020" name="Stud. Mycol.">
        <title>101 Dothideomycetes genomes: a test case for predicting lifestyles and emergence of pathogens.</title>
        <authorList>
            <person name="Haridas S."/>
            <person name="Albert R."/>
            <person name="Binder M."/>
            <person name="Bloem J."/>
            <person name="Labutti K."/>
            <person name="Salamov A."/>
            <person name="Andreopoulos B."/>
            <person name="Baker S."/>
            <person name="Barry K."/>
            <person name="Bills G."/>
            <person name="Bluhm B."/>
            <person name="Cannon C."/>
            <person name="Castanera R."/>
            <person name="Culley D."/>
            <person name="Daum C."/>
            <person name="Ezra D."/>
            <person name="Gonzalez J."/>
            <person name="Henrissat B."/>
            <person name="Kuo A."/>
            <person name="Liang C."/>
            <person name="Lipzen A."/>
            <person name="Lutzoni F."/>
            <person name="Magnuson J."/>
            <person name="Mondo S."/>
            <person name="Nolan M."/>
            <person name="Ohm R."/>
            <person name="Pangilinan J."/>
            <person name="Park H.-J."/>
            <person name="Ramirez L."/>
            <person name="Alfaro M."/>
            <person name="Sun H."/>
            <person name="Tritt A."/>
            <person name="Yoshinaga Y."/>
            <person name="Zwiers L.-H."/>
            <person name="Turgeon B."/>
            <person name="Goodwin S."/>
            <person name="Spatafora J."/>
            <person name="Crous P."/>
            <person name="Grigoriev I."/>
        </authorList>
    </citation>
    <scope>NUCLEOTIDE SEQUENCE</scope>
    <source>
        <strain evidence="2">CBS 122367</strain>
    </source>
</reference>
<dbReference type="AlphaFoldDB" id="A0A6G1ICT3"/>
<organism evidence="2 3">
    <name type="scientific">Lentithecium fluviatile CBS 122367</name>
    <dbReference type="NCBI Taxonomy" id="1168545"/>
    <lineage>
        <taxon>Eukaryota</taxon>
        <taxon>Fungi</taxon>
        <taxon>Dikarya</taxon>
        <taxon>Ascomycota</taxon>
        <taxon>Pezizomycotina</taxon>
        <taxon>Dothideomycetes</taxon>
        <taxon>Pleosporomycetidae</taxon>
        <taxon>Pleosporales</taxon>
        <taxon>Massarineae</taxon>
        <taxon>Lentitheciaceae</taxon>
        <taxon>Lentithecium</taxon>
    </lineage>
</organism>
<dbReference type="Proteomes" id="UP000799291">
    <property type="component" value="Unassembled WGS sequence"/>
</dbReference>
<dbReference type="OrthoDB" id="4507347at2759"/>
<evidence type="ECO:0008006" key="4">
    <source>
        <dbReference type="Google" id="ProtNLM"/>
    </source>
</evidence>
<keyword evidence="1" id="KW-0732">Signal</keyword>
<evidence type="ECO:0000313" key="2">
    <source>
        <dbReference type="EMBL" id="KAF2675793.1"/>
    </source>
</evidence>
<name>A0A6G1ICT3_9PLEO</name>
<accession>A0A6G1ICT3</accession>
<proteinExistence type="predicted"/>
<dbReference type="EMBL" id="MU005647">
    <property type="protein sequence ID" value="KAF2675793.1"/>
    <property type="molecule type" value="Genomic_DNA"/>
</dbReference>
<dbReference type="InterPro" id="IPR024079">
    <property type="entry name" value="MetalloPept_cat_dom_sf"/>
</dbReference>
<dbReference type="GO" id="GO:0008237">
    <property type="term" value="F:metallopeptidase activity"/>
    <property type="evidence" value="ECO:0007669"/>
    <property type="project" value="InterPro"/>
</dbReference>
<dbReference type="Gene3D" id="3.40.390.10">
    <property type="entry name" value="Collagenase (Catalytic Domain)"/>
    <property type="match status" value="1"/>
</dbReference>